<protein>
    <submittedName>
        <fullName evidence="1">Uncharacterized protein</fullName>
    </submittedName>
</protein>
<organism evidence="1">
    <name type="scientific">Anguilla anguilla</name>
    <name type="common">European freshwater eel</name>
    <name type="synonym">Muraena anguilla</name>
    <dbReference type="NCBI Taxonomy" id="7936"/>
    <lineage>
        <taxon>Eukaryota</taxon>
        <taxon>Metazoa</taxon>
        <taxon>Chordata</taxon>
        <taxon>Craniata</taxon>
        <taxon>Vertebrata</taxon>
        <taxon>Euteleostomi</taxon>
        <taxon>Actinopterygii</taxon>
        <taxon>Neopterygii</taxon>
        <taxon>Teleostei</taxon>
        <taxon>Anguilliformes</taxon>
        <taxon>Anguillidae</taxon>
        <taxon>Anguilla</taxon>
    </lineage>
</organism>
<accession>A0A0E9PRQ0</accession>
<proteinExistence type="predicted"/>
<evidence type="ECO:0000313" key="1">
    <source>
        <dbReference type="EMBL" id="JAH06740.1"/>
    </source>
</evidence>
<reference evidence="1" key="2">
    <citation type="journal article" date="2015" name="Fish Shellfish Immunol.">
        <title>Early steps in the European eel (Anguilla anguilla)-Vibrio vulnificus interaction in the gills: Role of the RtxA13 toxin.</title>
        <authorList>
            <person name="Callol A."/>
            <person name="Pajuelo D."/>
            <person name="Ebbesson L."/>
            <person name="Teles M."/>
            <person name="MacKenzie S."/>
            <person name="Amaro C."/>
        </authorList>
    </citation>
    <scope>NUCLEOTIDE SEQUENCE</scope>
</reference>
<sequence length="74" mass="8078">MLSHVSVYSTFINPTSFVPSTLARNCSVSIATDTFLFCVPHPRECCGACDLIVVSGSSLWLPVVLEIMSGYFIF</sequence>
<dbReference type="EMBL" id="GBXM01101837">
    <property type="protein sequence ID" value="JAH06740.1"/>
    <property type="molecule type" value="Transcribed_RNA"/>
</dbReference>
<dbReference type="AlphaFoldDB" id="A0A0E9PRQ0"/>
<name>A0A0E9PRQ0_ANGAN</name>
<reference evidence="1" key="1">
    <citation type="submission" date="2014-11" db="EMBL/GenBank/DDBJ databases">
        <authorList>
            <person name="Amaro Gonzalez C."/>
        </authorList>
    </citation>
    <scope>NUCLEOTIDE SEQUENCE</scope>
</reference>